<accession>B8GU52</accession>
<evidence type="ECO:0000259" key="12">
    <source>
        <dbReference type="Pfam" id="PF12693"/>
    </source>
</evidence>
<comment type="subcellular location">
    <subcellularLocation>
        <location evidence="1">Cell inner membrane</location>
        <topology evidence="1">Single-pass membrane protein</topology>
    </subcellularLocation>
</comment>
<dbReference type="SUPFAM" id="SSF53067">
    <property type="entry name" value="Actin-like ATPase domain"/>
    <property type="match status" value="1"/>
</dbReference>
<comment type="similarity">
    <text evidence="2 10">Belongs to the GSP L family.</text>
</comment>
<dbReference type="KEGG" id="tgr:Tgr7_0236"/>
<dbReference type="STRING" id="396588.Tgr7_0236"/>
<keyword evidence="8" id="KW-1133">Transmembrane helix</keyword>
<dbReference type="InterPro" id="IPR007812">
    <property type="entry name" value="T2SS_protein-GspL"/>
</dbReference>
<dbReference type="InterPro" id="IPR043129">
    <property type="entry name" value="ATPase_NBD"/>
</dbReference>
<dbReference type="InterPro" id="IPR025691">
    <property type="entry name" value="GspL_pp_dom"/>
</dbReference>
<comment type="function">
    <text evidence="10">Inner membrane component of the type II secretion system required for the energy-dependent secretion of extracellular factors such as proteases and toxins from the periplasm.</text>
</comment>
<keyword evidence="7 10" id="KW-0653">Protein transport</keyword>
<evidence type="ECO:0000256" key="3">
    <source>
        <dbReference type="ARBA" id="ARBA00022448"/>
    </source>
</evidence>
<keyword evidence="6" id="KW-0812">Transmembrane</keyword>
<dbReference type="Pfam" id="PF12693">
    <property type="entry name" value="GspL_C"/>
    <property type="match status" value="1"/>
</dbReference>
<dbReference type="eggNOG" id="COG3297">
    <property type="taxonomic scope" value="Bacteria"/>
</dbReference>
<reference evidence="13 14" key="1">
    <citation type="journal article" date="2011" name="Stand. Genomic Sci.">
        <title>Complete genome sequence of 'Thioalkalivibrio sulfidophilus' HL-EbGr7.</title>
        <authorList>
            <person name="Muyzer G."/>
            <person name="Sorokin D.Y."/>
            <person name="Mavromatis K."/>
            <person name="Lapidus A."/>
            <person name="Clum A."/>
            <person name="Ivanova N."/>
            <person name="Pati A."/>
            <person name="d'Haeseleer P."/>
            <person name="Woyke T."/>
            <person name="Kyrpides N.C."/>
        </authorList>
    </citation>
    <scope>NUCLEOTIDE SEQUENCE [LARGE SCALE GENOMIC DNA]</scope>
    <source>
        <strain evidence="13 14">HL-EbGR7</strain>
    </source>
</reference>
<organism evidence="13 14">
    <name type="scientific">Thioalkalivibrio sulfidiphilus (strain HL-EbGR7)</name>
    <dbReference type="NCBI Taxonomy" id="396588"/>
    <lineage>
        <taxon>Bacteria</taxon>
        <taxon>Pseudomonadati</taxon>
        <taxon>Pseudomonadota</taxon>
        <taxon>Gammaproteobacteria</taxon>
        <taxon>Chromatiales</taxon>
        <taxon>Ectothiorhodospiraceae</taxon>
        <taxon>Thioalkalivibrio</taxon>
    </lineage>
</organism>
<keyword evidence="14" id="KW-1185">Reference proteome</keyword>
<evidence type="ECO:0000256" key="4">
    <source>
        <dbReference type="ARBA" id="ARBA00022475"/>
    </source>
</evidence>
<dbReference type="Proteomes" id="UP000002383">
    <property type="component" value="Chromosome"/>
</dbReference>
<dbReference type="Gene3D" id="3.30.1360.100">
    <property type="entry name" value="General secretion pathway protein M, EpsM"/>
    <property type="match status" value="1"/>
</dbReference>
<proteinExistence type="inferred from homology"/>
<dbReference type="EMBL" id="CP001339">
    <property type="protein sequence ID" value="ACL71335.1"/>
    <property type="molecule type" value="Genomic_DNA"/>
</dbReference>
<dbReference type="Gene3D" id="3.30.420.380">
    <property type="match status" value="1"/>
</dbReference>
<protein>
    <recommendedName>
        <fullName evidence="10">Type II secretion system protein L</fullName>
        <shortName evidence="10">T2SS protein L</shortName>
    </recommendedName>
</protein>
<keyword evidence="4" id="KW-1003">Cell membrane</keyword>
<evidence type="ECO:0000256" key="10">
    <source>
        <dbReference type="PIRNR" id="PIRNR015761"/>
    </source>
</evidence>
<keyword evidence="5" id="KW-0997">Cell inner membrane</keyword>
<evidence type="ECO:0000256" key="8">
    <source>
        <dbReference type="ARBA" id="ARBA00022989"/>
    </source>
</evidence>
<keyword evidence="9" id="KW-0472">Membrane</keyword>
<dbReference type="OrthoDB" id="7011844at2"/>
<dbReference type="GO" id="GO:0005886">
    <property type="term" value="C:plasma membrane"/>
    <property type="evidence" value="ECO:0007669"/>
    <property type="project" value="UniProtKB-SubCell"/>
</dbReference>
<name>B8GU52_THISH</name>
<dbReference type="NCBIfam" id="TIGR01709">
    <property type="entry name" value="typeII_sec_gspL"/>
    <property type="match status" value="1"/>
</dbReference>
<evidence type="ECO:0000256" key="6">
    <source>
        <dbReference type="ARBA" id="ARBA00022692"/>
    </source>
</evidence>
<evidence type="ECO:0000313" key="13">
    <source>
        <dbReference type="EMBL" id="ACL71335.1"/>
    </source>
</evidence>
<dbReference type="InterPro" id="IPR024230">
    <property type="entry name" value="GspL_cyto_dom"/>
</dbReference>
<dbReference type="Pfam" id="PF05134">
    <property type="entry name" value="T2SSL"/>
    <property type="match status" value="1"/>
</dbReference>
<sequence length="412" mass="44927">MNQQTLLLRLPEGEGDAQFVLRDAAGAIREAGQDSLAALAERARGQAVVALTPGPEVLLTRARVPARNPRALARALPYALEDQLAGDVDSLHCVPGARLPDDNISVAVVSRAQMDQWREQLREAGLDPRSLVPETALLPTHGEGWLLWLEHDSAWLSTGPGEGMALDRDNAALLVRLRLEETDEEARPGHLEVVRHGPARDTDQGLEALDGQTLKWRDSEATLLEEIAQQLPAKLPFNLLTGPYSRREQLGRLWRPWRAAAAVLAAWALIQVALVVVDIQRLERERAALDAQMREIYETAVPGSRAGGDPRRQMESALAGRGREAGAAGAGDLGEALAHTATVLTRLSGLSIQSLRYRPGQMELDLQLDSLQSLDRLKQELEADAAWAVEIQSASARDDGVESRIQIRRVGS</sequence>
<evidence type="ECO:0000256" key="7">
    <source>
        <dbReference type="ARBA" id="ARBA00022927"/>
    </source>
</evidence>
<feature type="domain" description="GspL cytoplasmic actin-ATPase-like" evidence="11">
    <location>
        <begin position="31"/>
        <end position="246"/>
    </location>
</feature>
<evidence type="ECO:0000256" key="1">
    <source>
        <dbReference type="ARBA" id="ARBA00004377"/>
    </source>
</evidence>
<dbReference type="AlphaFoldDB" id="B8GU52"/>
<dbReference type="HOGENOM" id="CLU_041016_2_1_6"/>
<keyword evidence="3 10" id="KW-0813">Transport</keyword>
<dbReference type="RefSeq" id="WP_012636824.1">
    <property type="nucleotide sequence ID" value="NC_011901.1"/>
</dbReference>
<feature type="domain" description="GspL periplasmic" evidence="12">
    <location>
        <begin position="252"/>
        <end position="409"/>
    </location>
</feature>
<dbReference type="CDD" id="cd24017">
    <property type="entry name" value="ASKHA_T2SSL_N"/>
    <property type="match status" value="1"/>
</dbReference>
<gene>
    <name evidence="13" type="ordered locus">Tgr7_0236</name>
</gene>
<dbReference type="GO" id="GO:0015628">
    <property type="term" value="P:protein secretion by the type II secretion system"/>
    <property type="evidence" value="ECO:0007669"/>
    <property type="project" value="InterPro"/>
</dbReference>
<evidence type="ECO:0000256" key="5">
    <source>
        <dbReference type="ARBA" id="ARBA00022519"/>
    </source>
</evidence>
<dbReference type="GO" id="GO:0009276">
    <property type="term" value="C:Gram-negative-bacterium-type cell wall"/>
    <property type="evidence" value="ECO:0007669"/>
    <property type="project" value="InterPro"/>
</dbReference>
<evidence type="ECO:0000256" key="9">
    <source>
        <dbReference type="ARBA" id="ARBA00023136"/>
    </source>
</evidence>
<evidence type="ECO:0000256" key="2">
    <source>
        <dbReference type="ARBA" id="ARBA00005318"/>
    </source>
</evidence>
<dbReference type="PIRSF" id="PIRSF015761">
    <property type="entry name" value="Protein_L"/>
    <property type="match status" value="1"/>
</dbReference>
<dbReference type="GO" id="GO:0015627">
    <property type="term" value="C:type II protein secretion system complex"/>
    <property type="evidence" value="ECO:0007669"/>
    <property type="project" value="InterPro"/>
</dbReference>
<evidence type="ECO:0000313" key="14">
    <source>
        <dbReference type="Proteomes" id="UP000002383"/>
    </source>
</evidence>
<evidence type="ECO:0000259" key="11">
    <source>
        <dbReference type="Pfam" id="PF05134"/>
    </source>
</evidence>